<dbReference type="SUPFAM" id="SSF52833">
    <property type="entry name" value="Thioredoxin-like"/>
    <property type="match status" value="1"/>
</dbReference>
<dbReference type="GO" id="GO:0046872">
    <property type="term" value="F:metal ion binding"/>
    <property type="evidence" value="ECO:0007669"/>
    <property type="project" value="InterPro"/>
</dbReference>
<protein>
    <submittedName>
        <fullName evidence="9">Uncharacterized protein</fullName>
    </submittedName>
</protein>
<dbReference type="InterPro" id="IPR036249">
    <property type="entry name" value="Thioredoxin-like_sf"/>
</dbReference>
<dbReference type="Gene3D" id="3.40.30.10">
    <property type="entry name" value="Glutaredoxin"/>
    <property type="match status" value="1"/>
</dbReference>
<evidence type="ECO:0000256" key="3">
    <source>
        <dbReference type="ARBA" id="ARBA00022679"/>
    </source>
</evidence>
<evidence type="ECO:0000256" key="4">
    <source>
        <dbReference type="ARBA" id="ARBA00023136"/>
    </source>
</evidence>
<evidence type="ECO:0000256" key="5">
    <source>
        <dbReference type="ARBA" id="ARBA00023180"/>
    </source>
</evidence>
<dbReference type="SUPFAM" id="SSF47616">
    <property type="entry name" value="GST C-terminal domain-like"/>
    <property type="match status" value="1"/>
</dbReference>
<dbReference type="Pfam" id="PF14497">
    <property type="entry name" value="GST_C_3"/>
    <property type="match status" value="1"/>
</dbReference>
<dbReference type="InterPro" id="IPR001424">
    <property type="entry name" value="SOD_Cu_Zn_dom"/>
</dbReference>
<dbReference type="GO" id="GO:0016757">
    <property type="term" value="F:glycosyltransferase activity"/>
    <property type="evidence" value="ECO:0007669"/>
    <property type="project" value="UniProtKB-KW"/>
</dbReference>
<dbReference type="InterPro" id="IPR010987">
    <property type="entry name" value="Glutathione-S-Trfase_C-like"/>
</dbReference>
<dbReference type="PANTHER" id="PTHR46671:SF7">
    <property type="entry name" value="CORE-2_I-BRANCHING ENZYME"/>
    <property type="match status" value="1"/>
</dbReference>
<organism evidence="8 9">
    <name type="scientific">Plectus sambesii</name>
    <dbReference type="NCBI Taxonomy" id="2011161"/>
    <lineage>
        <taxon>Eukaryota</taxon>
        <taxon>Metazoa</taxon>
        <taxon>Ecdysozoa</taxon>
        <taxon>Nematoda</taxon>
        <taxon>Chromadorea</taxon>
        <taxon>Plectida</taxon>
        <taxon>Plectina</taxon>
        <taxon>Plectoidea</taxon>
        <taxon>Plectidae</taxon>
        <taxon>Plectus</taxon>
    </lineage>
</organism>
<keyword evidence="3" id="KW-0808">Transferase</keyword>
<name>A0A914VSX8_9BILA</name>
<evidence type="ECO:0000256" key="2">
    <source>
        <dbReference type="ARBA" id="ARBA00022676"/>
    </source>
</evidence>
<dbReference type="AlphaFoldDB" id="A0A914VSX8"/>
<dbReference type="Pfam" id="PF02485">
    <property type="entry name" value="Branch"/>
    <property type="match status" value="1"/>
</dbReference>
<feature type="domain" description="GST C-terminal" evidence="7">
    <location>
        <begin position="795"/>
        <end position="929"/>
    </location>
</feature>
<dbReference type="Gene3D" id="2.60.40.200">
    <property type="entry name" value="Superoxide dismutase, copper/zinc binding domain"/>
    <property type="match status" value="1"/>
</dbReference>
<sequence>MMLLLSKRIFLNGPASQGSNLEETAFLFQHLDCSRIFAGDEKFIADIVRKGRTVISDFNTTEISDCSDIRRRYFFPRGPLSDEEKQFPIAFAINVYQDYNYIELALSAMYSPQNQYCYHIDVKSDPLFKNRMKRLAECFPNVHISHEAYPVDSRGFNTTRAFLACFRQLLAANAAWKYALTLQVHDFPLHTNLELVRILDKLQGSNDVELREWKHPMPKWMSWDFVDLNILPNSNLFRGKEVLNISKGSVATSLSRAFVEFAVTSIDSTVLLKQLDSFTIADEIFFATINHNLALNPPGGYPGKCLLKGTQLLKPWISRFAIWEGYKIKCRSKQWRHTVCLFGMEDLVTLSNRKELFANKFFPTFDFGAAQCMHELLFNRTYLPQQYPSQLLILLCSATEIISRRSGRVDKEKATVAKCNLRLDYWNSSVKPQLVAVARMVGVGSTMARSVTGYVKFQQQYHRGPVLIDGYVSVPLLRGFTCGSYVLTYGRADCNKKAGKHYNPTKSNHGNTKSCTRHVGDLDVIKFDQKYGISNFTQWDARIQLQGPTSIIGRTFVILMRQEDNAAENDLRIACGVIGYAEGYSFNQVEYHVPNANDEKLPLWLLMLIPTILIGGITYVTYSEVYSKQREKYKIDETFSAVHLRHMERLRKSTAIDCNLSNHYRARTLQNTVSVLTTESVAFLLTDMADYTLHYFNYKGYAEGTRLLLTYLGLPFHEEIVDPDKEGWEKLPIGYDQVQRYIPADTEYKMRHNQTDLPLTWLCPVLQFGVKRLTEPASIGQFLAATHDETLIPVKAADQARAVQYARFWIADIHGAFNMYKSIEHQTERMQKWNTWIEAFLHPRLIQLNKELAGKEFILNSLCWADFYLYNNIKMIEQLPSVQLGNYQAIDSYTKRIESLAQIGQYIEDRRTVAWVRPTIAFRQPYPPLLAAPAKQDIGDYPWERRQVHEKAH</sequence>
<dbReference type="InterPro" id="IPR003406">
    <property type="entry name" value="Glyco_trans_14"/>
</dbReference>
<dbReference type="GO" id="GO:0016020">
    <property type="term" value="C:membrane"/>
    <property type="evidence" value="ECO:0007669"/>
    <property type="project" value="UniProtKB-SubCell"/>
</dbReference>
<keyword evidence="8" id="KW-1185">Reference proteome</keyword>
<reference evidence="9" key="1">
    <citation type="submission" date="2022-11" db="UniProtKB">
        <authorList>
            <consortium name="WormBaseParasite"/>
        </authorList>
    </citation>
    <scope>IDENTIFICATION</scope>
</reference>
<evidence type="ECO:0000313" key="9">
    <source>
        <dbReference type="WBParaSite" id="PSAMB.scaffold2405size23394.g17628.t1"/>
    </source>
</evidence>
<proteinExistence type="predicted"/>
<dbReference type="InterPro" id="IPR004045">
    <property type="entry name" value="Glutathione_S-Trfase_N"/>
</dbReference>
<dbReference type="PROSITE" id="PS50405">
    <property type="entry name" value="GST_CTER"/>
    <property type="match status" value="1"/>
</dbReference>
<dbReference type="InterPro" id="IPR004046">
    <property type="entry name" value="GST_C"/>
</dbReference>
<dbReference type="WBParaSite" id="PSAMB.scaffold2405size23394.g17628.t1">
    <property type="protein sequence ID" value="PSAMB.scaffold2405size23394.g17628.t1"/>
    <property type="gene ID" value="PSAMB.scaffold2405size23394.g17628"/>
</dbReference>
<evidence type="ECO:0000256" key="1">
    <source>
        <dbReference type="ARBA" id="ARBA00004606"/>
    </source>
</evidence>
<dbReference type="GO" id="GO:0006801">
    <property type="term" value="P:superoxide metabolic process"/>
    <property type="evidence" value="ECO:0007669"/>
    <property type="project" value="InterPro"/>
</dbReference>
<dbReference type="Gene3D" id="1.20.1050.10">
    <property type="match status" value="1"/>
</dbReference>
<evidence type="ECO:0000259" key="6">
    <source>
        <dbReference type="PROSITE" id="PS50404"/>
    </source>
</evidence>
<keyword evidence="5" id="KW-0325">Glycoprotein</keyword>
<feature type="domain" description="GST N-terminal" evidence="6">
    <location>
        <begin position="689"/>
        <end position="791"/>
    </location>
</feature>
<keyword evidence="4" id="KW-0472">Membrane</keyword>
<dbReference type="InterPro" id="IPR036282">
    <property type="entry name" value="Glutathione-S-Trfase_C_sf"/>
</dbReference>
<accession>A0A914VSX8</accession>
<comment type="subcellular location">
    <subcellularLocation>
        <location evidence="1">Membrane</location>
        <topology evidence="1">Single-pass type II membrane protein</topology>
    </subcellularLocation>
</comment>
<keyword evidence="2" id="KW-0328">Glycosyltransferase</keyword>
<dbReference type="Proteomes" id="UP000887566">
    <property type="component" value="Unplaced"/>
</dbReference>
<dbReference type="InterPro" id="IPR036423">
    <property type="entry name" value="SOD-like_Cu/Zn_dom_sf"/>
</dbReference>
<dbReference type="PANTHER" id="PTHR46671">
    <property type="entry name" value="PROTEIN CBG11221"/>
    <property type="match status" value="1"/>
</dbReference>
<evidence type="ECO:0000259" key="7">
    <source>
        <dbReference type="PROSITE" id="PS50405"/>
    </source>
</evidence>
<dbReference type="Pfam" id="PF00080">
    <property type="entry name" value="Sod_Cu"/>
    <property type="match status" value="1"/>
</dbReference>
<dbReference type="PROSITE" id="PS50404">
    <property type="entry name" value="GST_NTER"/>
    <property type="match status" value="1"/>
</dbReference>
<evidence type="ECO:0000313" key="8">
    <source>
        <dbReference type="Proteomes" id="UP000887566"/>
    </source>
</evidence>
<dbReference type="SUPFAM" id="SSF49329">
    <property type="entry name" value="Cu,Zn superoxide dismutase-like"/>
    <property type="match status" value="1"/>
</dbReference>